<dbReference type="InterPro" id="IPR041522">
    <property type="entry name" value="CdaR_GGDEF"/>
</dbReference>
<dbReference type="EMBL" id="CP073347">
    <property type="protein sequence ID" value="UTW12090.1"/>
    <property type="molecule type" value="Genomic_DNA"/>
</dbReference>
<accession>A0ABY5HI93</accession>
<feature type="domain" description="PucR C-terminal helix-turn-helix" evidence="3">
    <location>
        <begin position="331"/>
        <end position="388"/>
    </location>
</feature>
<feature type="domain" description="CdaR GGDEF-like" evidence="4">
    <location>
        <begin position="140"/>
        <end position="281"/>
    </location>
</feature>
<organism evidence="5 6">
    <name type="scientific">Marinobacterium rhizophilum</name>
    <dbReference type="NCBI Taxonomy" id="420402"/>
    <lineage>
        <taxon>Bacteria</taxon>
        <taxon>Pseudomonadati</taxon>
        <taxon>Pseudomonadota</taxon>
        <taxon>Gammaproteobacteria</taxon>
        <taxon>Oceanospirillales</taxon>
        <taxon>Oceanospirillaceae</taxon>
        <taxon>Marinobacterium</taxon>
    </lineage>
</organism>
<gene>
    <name evidence="5" type="ORF">KDW95_23225</name>
</gene>
<dbReference type="InterPro" id="IPR042070">
    <property type="entry name" value="PucR_C-HTH_sf"/>
</dbReference>
<dbReference type="Pfam" id="PF17853">
    <property type="entry name" value="GGDEF_2"/>
    <property type="match status" value="1"/>
</dbReference>
<proteinExistence type="inferred from homology"/>
<dbReference type="InterPro" id="IPR051448">
    <property type="entry name" value="CdaR-like_regulators"/>
</dbReference>
<dbReference type="Proteomes" id="UP001058461">
    <property type="component" value="Chromosome"/>
</dbReference>
<dbReference type="Pfam" id="PF13556">
    <property type="entry name" value="HTH_30"/>
    <property type="match status" value="1"/>
</dbReference>
<name>A0ABY5HI93_9GAMM</name>
<dbReference type="InterPro" id="IPR008599">
    <property type="entry name" value="Diacid_rec"/>
</dbReference>
<evidence type="ECO:0000259" key="2">
    <source>
        <dbReference type="Pfam" id="PF05651"/>
    </source>
</evidence>
<dbReference type="InterPro" id="IPR025736">
    <property type="entry name" value="PucR_C-HTH_dom"/>
</dbReference>
<dbReference type="Gene3D" id="1.10.10.2840">
    <property type="entry name" value="PucR C-terminal helix-turn-helix domain"/>
    <property type="match status" value="1"/>
</dbReference>
<keyword evidence="6" id="KW-1185">Reference proteome</keyword>
<evidence type="ECO:0000313" key="5">
    <source>
        <dbReference type="EMBL" id="UTW12090.1"/>
    </source>
</evidence>
<dbReference type="PANTHER" id="PTHR33744:SF15">
    <property type="entry name" value="CARBOHYDRATE DIACID REGULATOR"/>
    <property type="match status" value="1"/>
</dbReference>
<evidence type="ECO:0000313" key="6">
    <source>
        <dbReference type="Proteomes" id="UP001058461"/>
    </source>
</evidence>
<dbReference type="PANTHER" id="PTHR33744">
    <property type="entry name" value="CARBOHYDRATE DIACID REGULATOR"/>
    <property type="match status" value="1"/>
</dbReference>
<feature type="domain" description="Putative sugar diacid recognition" evidence="2">
    <location>
        <begin position="3"/>
        <end position="134"/>
    </location>
</feature>
<evidence type="ECO:0000259" key="4">
    <source>
        <dbReference type="Pfam" id="PF17853"/>
    </source>
</evidence>
<reference evidence="5" key="1">
    <citation type="submission" date="2021-04" db="EMBL/GenBank/DDBJ databases">
        <title>Oceanospirillales bacteria with DddD are important DMSP degraders in coastal seawater.</title>
        <authorList>
            <person name="Liu J."/>
        </authorList>
    </citation>
    <scope>NUCLEOTIDE SEQUENCE</scope>
    <source>
        <strain evidence="5">D13-1</strain>
    </source>
</reference>
<dbReference type="Pfam" id="PF05651">
    <property type="entry name" value="Diacid_rec"/>
    <property type="match status" value="1"/>
</dbReference>
<comment type="similarity">
    <text evidence="1">Belongs to the CdaR family.</text>
</comment>
<evidence type="ECO:0000256" key="1">
    <source>
        <dbReference type="ARBA" id="ARBA00006754"/>
    </source>
</evidence>
<protein>
    <submittedName>
        <fullName evidence="5">Helix-turn-helix domain-containing protein</fullName>
    </submittedName>
</protein>
<sequence length="397" mass="43569">MFIDRQMAQKIVDRAMKITGVNVNVMDHHGVIIGSGDPLRIDQLHEGALHVLSSQSEVDIARDQAGRLSGARGGVNLPIRSSGDIIGVVGITGEPEEVRRYADLVVMTAELIVEQAALTAEVQWDSRQRESVLLRLIEGGKTDSLFEDRLARLQLDLGVPRVALVLDIVQSGSGADLPLAQLQQLQQQLQQQAESGGHGSLLAITTARQLVMLLPVSLVEAQAQQACPRWDRSLLRRQLEGRFRLLGQQPGVQYRACVGDYFSASDGLAQSYRSALKTLAVTRDSTPAGRLSFAADVALDLLLLDGAQGWAGRQLLHAFDSFLAQDKNGALQKTLETYLAENMDLARTAAQLHIHRNTLRYRLDKIGTLLQLDLGRVDQLLQLLVTLRLHSLRRAGR</sequence>
<dbReference type="RefSeq" id="WP_255854143.1">
    <property type="nucleotide sequence ID" value="NZ_CP073347.1"/>
</dbReference>
<evidence type="ECO:0000259" key="3">
    <source>
        <dbReference type="Pfam" id="PF13556"/>
    </source>
</evidence>